<dbReference type="GO" id="GO:0050567">
    <property type="term" value="F:glutaminyl-tRNA synthase (glutamine-hydrolyzing) activity"/>
    <property type="evidence" value="ECO:0007669"/>
    <property type="project" value="TreeGrafter"/>
</dbReference>
<proteinExistence type="predicted"/>
<evidence type="ECO:0000313" key="4">
    <source>
        <dbReference type="Proteomes" id="UP000238274"/>
    </source>
</evidence>
<feature type="region of interest" description="Disordered" evidence="1">
    <location>
        <begin position="370"/>
        <end position="393"/>
    </location>
</feature>
<feature type="domain" description="Amidase" evidence="2">
    <location>
        <begin position="257"/>
        <end position="528"/>
    </location>
</feature>
<dbReference type="OrthoDB" id="2505794at2759"/>
<feature type="domain" description="Amidase" evidence="2">
    <location>
        <begin position="182"/>
        <end position="228"/>
    </location>
</feature>
<gene>
    <name evidence="3" type="ORF">PSHT_01253</name>
</gene>
<comment type="caution">
    <text evidence="3">The sequence shown here is derived from an EMBL/GenBank/DDBJ whole genome shotgun (WGS) entry which is preliminary data.</text>
</comment>
<dbReference type="EMBL" id="PKSM01000009">
    <property type="protein sequence ID" value="POW22553.1"/>
    <property type="molecule type" value="Genomic_DNA"/>
</dbReference>
<dbReference type="InterPro" id="IPR000120">
    <property type="entry name" value="Amidase"/>
</dbReference>
<dbReference type="Pfam" id="PF01425">
    <property type="entry name" value="Amidase"/>
    <property type="match status" value="3"/>
</dbReference>
<keyword evidence="4" id="KW-1185">Reference proteome</keyword>
<evidence type="ECO:0000256" key="1">
    <source>
        <dbReference type="SAM" id="MobiDB-lite"/>
    </source>
</evidence>
<sequence length="542" mass="59166">MGRPRILLRKIALAHRSPSALKNCFGTQPAGTTETIERATNAFITRFDSVGNAVEQPQSTTTSGPSELVGLTVAIKDIFCTRGSVTSCASAALEDFKAPYDSHVVSQLRLHGAKIVGKTNMDEFSMGSASTFHTMDGSSIPMDSVRANRPCSSPDQQAVAPERHRIRYWGIDPSTGRLLWPLGLKPSYGLISRFGMVQYSTSLDTVGILAVYRSDSKDVLCVSFGSIPFFTLDRIKVQKGIKSVLLCYFRSLSIACLNGYDQRDPTSIPVKHRLESLKLNRIWQERSAGESGDLSHIRVGVPIEYFTSDLSDDVLSAFRATVDFLKQRGAQFVSVSLPSTSTCLGAYYVIASAEASSNLARYSGLHYGRRSSVDRPSSTHNPPTPRNLYSATRTGSLGDEVKRRLLLGAYALSASGMKNYFIQAQKVRLQVRSEFERQFRLPSVLSTGKKSISSNGVDILLTPATLSSAPPLDDSTQNVESWSQDQLLVPASLAGLPAMVVPVTLPLSHQSKNWPVAVQIIGQWGTEPILFHLASVLENNRN</sequence>
<dbReference type="Proteomes" id="UP000238274">
    <property type="component" value="Unassembled WGS sequence"/>
</dbReference>
<reference evidence="4" key="3">
    <citation type="journal article" date="2018" name="Mol. Plant Microbe Interact.">
        <title>Genome sequence resources for the wheat stripe rust pathogen (Puccinia striiformis f. sp. tritici) and the barley stripe rust pathogen (Puccinia striiformis f. sp. hordei).</title>
        <authorList>
            <person name="Xia C."/>
            <person name="Wang M."/>
            <person name="Yin C."/>
            <person name="Cornejo O.E."/>
            <person name="Hulbert S.H."/>
            <person name="Chen X."/>
        </authorList>
    </citation>
    <scope>NUCLEOTIDE SEQUENCE [LARGE SCALE GENOMIC DNA]</scope>
    <source>
        <strain evidence="4">93TX-2</strain>
    </source>
</reference>
<organism evidence="3 4">
    <name type="scientific">Puccinia striiformis</name>
    <dbReference type="NCBI Taxonomy" id="27350"/>
    <lineage>
        <taxon>Eukaryota</taxon>
        <taxon>Fungi</taxon>
        <taxon>Dikarya</taxon>
        <taxon>Basidiomycota</taxon>
        <taxon>Pucciniomycotina</taxon>
        <taxon>Pucciniomycetes</taxon>
        <taxon>Pucciniales</taxon>
        <taxon>Pucciniaceae</taxon>
        <taxon>Puccinia</taxon>
    </lineage>
</organism>
<protein>
    <recommendedName>
        <fullName evidence="2">Amidase domain-containing protein</fullName>
    </recommendedName>
</protein>
<dbReference type="GO" id="GO:0070681">
    <property type="term" value="P:glutaminyl-tRNAGln biosynthesis via transamidation"/>
    <property type="evidence" value="ECO:0007669"/>
    <property type="project" value="TreeGrafter"/>
</dbReference>
<dbReference type="Gene3D" id="3.90.1300.10">
    <property type="entry name" value="Amidase signature (AS) domain"/>
    <property type="match status" value="2"/>
</dbReference>
<dbReference type="PANTHER" id="PTHR11895">
    <property type="entry name" value="TRANSAMIDASE"/>
    <property type="match status" value="1"/>
</dbReference>
<reference evidence="3 4" key="1">
    <citation type="submission" date="2017-12" db="EMBL/GenBank/DDBJ databases">
        <title>Gene loss provides genomic basis for host adaptation in cereal stripe rust fungi.</title>
        <authorList>
            <person name="Xia C."/>
        </authorList>
    </citation>
    <scope>NUCLEOTIDE SEQUENCE [LARGE SCALE GENOMIC DNA]</scope>
    <source>
        <strain evidence="3 4">93TX-2</strain>
    </source>
</reference>
<evidence type="ECO:0000313" key="3">
    <source>
        <dbReference type="EMBL" id="POW22553.1"/>
    </source>
</evidence>
<feature type="compositionally biased region" description="Polar residues" evidence="1">
    <location>
        <begin position="374"/>
        <end position="393"/>
    </location>
</feature>
<dbReference type="InterPro" id="IPR036928">
    <property type="entry name" value="AS_sf"/>
</dbReference>
<dbReference type="AlphaFoldDB" id="A0A2S4WLC6"/>
<dbReference type="GO" id="GO:0005739">
    <property type="term" value="C:mitochondrion"/>
    <property type="evidence" value="ECO:0007669"/>
    <property type="project" value="TreeGrafter"/>
</dbReference>
<dbReference type="GO" id="GO:0030956">
    <property type="term" value="C:glutamyl-tRNA(Gln) amidotransferase complex"/>
    <property type="evidence" value="ECO:0007669"/>
    <property type="project" value="TreeGrafter"/>
</dbReference>
<feature type="domain" description="Amidase" evidence="2">
    <location>
        <begin position="35"/>
        <end position="135"/>
    </location>
</feature>
<dbReference type="GO" id="GO:0032543">
    <property type="term" value="P:mitochondrial translation"/>
    <property type="evidence" value="ECO:0007669"/>
    <property type="project" value="TreeGrafter"/>
</dbReference>
<dbReference type="PANTHER" id="PTHR11895:SF7">
    <property type="entry name" value="GLUTAMYL-TRNA(GLN) AMIDOTRANSFERASE SUBUNIT A, MITOCHONDRIAL"/>
    <property type="match status" value="1"/>
</dbReference>
<name>A0A2S4WLC6_9BASI</name>
<evidence type="ECO:0000259" key="2">
    <source>
        <dbReference type="Pfam" id="PF01425"/>
    </source>
</evidence>
<dbReference type="SUPFAM" id="SSF75304">
    <property type="entry name" value="Amidase signature (AS) enzymes"/>
    <property type="match status" value="2"/>
</dbReference>
<reference evidence="4" key="2">
    <citation type="journal article" date="2018" name="BMC Genomics">
        <title>Genomic insights into host adaptation between the wheat stripe rust pathogen (Puccinia striiformis f. sp. tritici) and the barley stripe rust pathogen (Puccinia striiformis f. sp. hordei).</title>
        <authorList>
            <person name="Xia C."/>
            <person name="Wang M."/>
            <person name="Yin C."/>
            <person name="Cornejo O.E."/>
            <person name="Hulbert S.H."/>
            <person name="Chen X."/>
        </authorList>
    </citation>
    <scope>NUCLEOTIDE SEQUENCE [LARGE SCALE GENOMIC DNA]</scope>
    <source>
        <strain evidence="4">93TX-2</strain>
    </source>
</reference>
<dbReference type="InterPro" id="IPR023631">
    <property type="entry name" value="Amidase_dom"/>
</dbReference>
<accession>A0A2S4WLC6</accession>
<dbReference type="VEuPathDB" id="FungiDB:PSHT_01253"/>